<reference evidence="3" key="3">
    <citation type="submission" date="2025-09" db="UniProtKB">
        <authorList>
            <consortium name="Ensembl"/>
        </authorList>
    </citation>
    <scope>IDENTIFICATION</scope>
</reference>
<reference evidence="3" key="2">
    <citation type="submission" date="2025-08" db="UniProtKB">
        <authorList>
            <consortium name="Ensembl"/>
        </authorList>
    </citation>
    <scope>IDENTIFICATION</scope>
</reference>
<evidence type="ECO:0000256" key="1">
    <source>
        <dbReference type="SAM" id="MobiDB-lite"/>
    </source>
</evidence>
<evidence type="ECO:0000313" key="3">
    <source>
        <dbReference type="Ensembl" id="ENSGAGP00000015084.1"/>
    </source>
</evidence>
<dbReference type="Ensembl" id="ENSGAGT00000017233.1">
    <property type="protein sequence ID" value="ENSGAGP00000015084.1"/>
    <property type="gene ID" value="ENSGAGG00000011391.1"/>
</dbReference>
<dbReference type="AlphaFoldDB" id="A0A452HJJ2"/>
<reference evidence="4" key="1">
    <citation type="journal article" date="2017" name="PLoS ONE">
        <title>The Agassiz's desert tortoise genome provides a resource for the conservation of a threatened species.</title>
        <authorList>
            <person name="Tollis M."/>
            <person name="DeNardo D.F."/>
            <person name="Cornelius J.A."/>
            <person name="Dolby G.A."/>
            <person name="Edwards T."/>
            <person name="Henen B.T."/>
            <person name="Karl A.E."/>
            <person name="Murphy R.W."/>
            <person name="Kusumi K."/>
        </authorList>
    </citation>
    <scope>NUCLEOTIDE SEQUENCE [LARGE SCALE GENOMIC DNA]</scope>
</reference>
<keyword evidence="4" id="KW-1185">Reference proteome</keyword>
<protein>
    <recommendedName>
        <fullName evidence="2">HAT C-terminal dimerisation domain-containing protein</fullName>
    </recommendedName>
</protein>
<accession>A0A452HJJ2</accession>
<dbReference type="Proteomes" id="UP000291020">
    <property type="component" value="Unassembled WGS sequence"/>
</dbReference>
<dbReference type="Pfam" id="PF05699">
    <property type="entry name" value="Dimer_Tnp_hAT"/>
    <property type="match status" value="1"/>
</dbReference>
<dbReference type="PANTHER" id="PTHR45749:SF35">
    <property type="entry name" value="AC-LIKE TRANSPOSASE-RELATED"/>
    <property type="match status" value="1"/>
</dbReference>
<name>A0A452HJJ2_9SAUR</name>
<sequence>SGMVKFQCRMGSYTYTTMSSSPDSQIHRDNHPSELETPLPHPPHSPDPQLTDSVPNTVIALHILLTLPVSVASGERSFSKLKLIKTYMRTSMLQQRLVGLSTLSLEHDIAHSIDLEELVSKFAKLKAQKHKF</sequence>
<evidence type="ECO:0000259" key="2">
    <source>
        <dbReference type="Pfam" id="PF05699"/>
    </source>
</evidence>
<feature type="compositionally biased region" description="Basic and acidic residues" evidence="1">
    <location>
        <begin position="25"/>
        <end position="34"/>
    </location>
</feature>
<evidence type="ECO:0000313" key="4">
    <source>
        <dbReference type="Proteomes" id="UP000291020"/>
    </source>
</evidence>
<organism evidence="3 4">
    <name type="scientific">Gopherus agassizii</name>
    <name type="common">Agassiz's desert tortoise</name>
    <dbReference type="NCBI Taxonomy" id="38772"/>
    <lineage>
        <taxon>Eukaryota</taxon>
        <taxon>Metazoa</taxon>
        <taxon>Chordata</taxon>
        <taxon>Craniata</taxon>
        <taxon>Vertebrata</taxon>
        <taxon>Euteleostomi</taxon>
        <taxon>Archelosauria</taxon>
        <taxon>Testudinata</taxon>
        <taxon>Testudines</taxon>
        <taxon>Cryptodira</taxon>
        <taxon>Durocryptodira</taxon>
        <taxon>Testudinoidea</taxon>
        <taxon>Testudinidae</taxon>
        <taxon>Gopherus</taxon>
    </lineage>
</organism>
<dbReference type="PANTHER" id="PTHR45749">
    <property type="match status" value="1"/>
</dbReference>
<feature type="region of interest" description="Disordered" evidence="1">
    <location>
        <begin position="17"/>
        <end position="53"/>
    </location>
</feature>
<dbReference type="GO" id="GO:0046983">
    <property type="term" value="F:protein dimerization activity"/>
    <property type="evidence" value="ECO:0007669"/>
    <property type="project" value="InterPro"/>
</dbReference>
<feature type="domain" description="HAT C-terminal dimerisation" evidence="2">
    <location>
        <begin position="52"/>
        <end position="108"/>
    </location>
</feature>
<dbReference type="InterPro" id="IPR008906">
    <property type="entry name" value="HATC_C_dom"/>
</dbReference>
<proteinExistence type="predicted"/>